<evidence type="ECO:0000256" key="7">
    <source>
        <dbReference type="ARBA" id="ARBA00022490"/>
    </source>
</evidence>
<reference evidence="19 20" key="1">
    <citation type="journal article" date="2016" name="Nat. Commun.">
        <title>Thousands of microbial genomes shed light on interconnected biogeochemical processes in an aquifer system.</title>
        <authorList>
            <person name="Anantharaman K."/>
            <person name="Brown C.T."/>
            <person name="Hug L.A."/>
            <person name="Sharon I."/>
            <person name="Castelle C.J."/>
            <person name="Probst A.J."/>
            <person name="Thomas B.C."/>
            <person name="Singh A."/>
            <person name="Wilkins M.J."/>
            <person name="Karaoz U."/>
            <person name="Brodie E.L."/>
            <person name="Williams K.H."/>
            <person name="Hubbard S.S."/>
            <person name="Banfield J.F."/>
        </authorList>
    </citation>
    <scope>NUCLEOTIDE SEQUENCE [LARGE SCALE GENOMIC DNA]</scope>
</reference>
<proteinExistence type="inferred from homology"/>
<name>A0A1F4TDV3_UNCSA</name>
<dbReference type="HAMAP" id="MF_00605">
    <property type="entry name" value="TrmD"/>
    <property type="match status" value="1"/>
</dbReference>
<dbReference type="Gene3D" id="1.10.1270.20">
    <property type="entry name" value="tRNA(m1g37)methyltransferase, domain 2"/>
    <property type="match status" value="1"/>
</dbReference>
<dbReference type="InterPro" id="IPR029028">
    <property type="entry name" value="Alpha/beta_knot_MTases"/>
</dbReference>
<evidence type="ECO:0000256" key="10">
    <source>
        <dbReference type="ARBA" id="ARBA00022691"/>
    </source>
</evidence>
<evidence type="ECO:0000256" key="6">
    <source>
        <dbReference type="ARBA" id="ARBA00014679"/>
    </source>
</evidence>
<comment type="catalytic activity">
    <reaction evidence="14 15 17">
        <text>guanosine(37) in tRNA + S-adenosyl-L-methionine = N(1)-methylguanosine(37) in tRNA + S-adenosyl-L-homocysteine + H(+)</text>
        <dbReference type="Rhea" id="RHEA:36899"/>
        <dbReference type="Rhea" id="RHEA-COMP:10145"/>
        <dbReference type="Rhea" id="RHEA-COMP:10147"/>
        <dbReference type="ChEBI" id="CHEBI:15378"/>
        <dbReference type="ChEBI" id="CHEBI:57856"/>
        <dbReference type="ChEBI" id="CHEBI:59789"/>
        <dbReference type="ChEBI" id="CHEBI:73542"/>
        <dbReference type="ChEBI" id="CHEBI:74269"/>
        <dbReference type="EC" id="2.1.1.228"/>
    </reaction>
</comment>
<comment type="function">
    <text evidence="1 15 17">Specifically methylates guanosine-37 in various tRNAs.</text>
</comment>
<evidence type="ECO:0000259" key="18">
    <source>
        <dbReference type="Pfam" id="PF01746"/>
    </source>
</evidence>
<keyword evidence="7 15" id="KW-0963">Cytoplasm</keyword>
<comment type="subcellular location">
    <subcellularLocation>
        <location evidence="2 15 17">Cytoplasm</location>
    </subcellularLocation>
</comment>
<dbReference type="CDD" id="cd18080">
    <property type="entry name" value="TrmD-like"/>
    <property type="match status" value="1"/>
</dbReference>
<keyword evidence="9 15" id="KW-0808">Transferase</keyword>
<evidence type="ECO:0000256" key="4">
    <source>
        <dbReference type="ARBA" id="ARBA00011738"/>
    </source>
</evidence>
<comment type="similarity">
    <text evidence="3 15 17">Belongs to the RNA methyltransferase TrmD family.</text>
</comment>
<dbReference type="GO" id="GO:0002939">
    <property type="term" value="P:tRNA N1-guanine methylation"/>
    <property type="evidence" value="ECO:0007669"/>
    <property type="project" value="TreeGrafter"/>
</dbReference>
<dbReference type="Gene3D" id="3.40.1280.10">
    <property type="match status" value="1"/>
</dbReference>
<comment type="subunit">
    <text evidence="4 15 17">Homodimer.</text>
</comment>
<evidence type="ECO:0000313" key="20">
    <source>
        <dbReference type="Proteomes" id="UP000178951"/>
    </source>
</evidence>
<evidence type="ECO:0000256" key="2">
    <source>
        <dbReference type="ARBA" id="ARBA00004496"/>
    </source>
</evidence>
<comment type="caution">
    <text evidence="19">The sequence shown here is derived from an EMBL/GenBank/DDBJ whole genome shotgun (WGS) entry which is preliminary data.</text>
</comment>
<evidence type="ECO:0000256" key="16">
    <source>
        <dbReference type="PIRSR" id="PIRSR000386-1"/>
    </source>
</evidence>
<dbReference type="InterPro" id="IPR023148">
    <property type="entry name" value="tRNA_m1G_MeTrfase_C_sf"/>
</dbReference>
<dbReference type="PIRSF" id="PIRSF000386">
    <property type="entry name" value="tRNA_mtase"/>
    <property type="match status" value="1"/>
</dbReference>
<sequence length="241" mass="27024">MEINILTLFPEMFSGFLNESLLKKAQDKGLLKINIINLRDFTADKHKTVDDSPYGGGAGMVMKAEVIQEAINSGRLSGSRKIFMCPSGEVLNNQKVLDLVQYKSLTILCGHYEGIDERARSWFDEEISIGDYVLTGGELPAAVLIDAIARHIPGIVKEAGSVQNDSFYDGLLDYPSYTRPEELSGERVPEVLLSGNHAEIARWRRKEAIRRTLERRPDLLAKANLTELDKELLEELWQTST</sequence>
<evidence type="ECO:0000256" key="12">
    <source>
        <dbReference type="ARBA" id="ARBA00029736"/>
    </source>
</evidence>
<feature type="binding site" evidence="15 16">
    <location>
        <position position="110"/>
    </location>
    <ligand>
        <name>S-adenosyl-L-methionine</name>
        <dbReference type="ChEBI" id="CHEBI:59789"/>
    </ligand>
</feature>
<evidence type="ECO:0000256" key="17">
    <source>
        <dbReference type="RuleBase" id="RU003464"/>
    </source>
</evidence>
<dbReference type="PANTHER" id="PTHR46417:SF1">
    <property type="entry name" value="TRNA (GUANINE-N(1)-)-METHYLTRANSFERASE"/>
    <property type="match status" value="1"/>
</dbReference>
<dbReference type="NCBIfam" id="TIGR00088">
    <property type="entry name" value="trmD"/>
    <property type="match status" value="1"/>
</dbReference>
<dbReference type="AlphaFoldDB" id="A0A1F4TDV3"/>
<gene>
    <name evidence="15" type="primary">trmD</name>
    <name evidence="19" type="ORF">A2311_01765</name>
</gene>
<dbReference type="Proteomes" id="UP000178951">
    <property type="component" value="Unassembled WGS sequence"/>
</dbReference>
<evidence type="ECO:0000256" key="8">
    <source>
        <dbReference type="ARBA" id="ARBA00022603"/>
    </source>
</evidence>
<evidence type="ECO:0000256" key="15">
    <source>
        <dbReference type="HAMAP-Rule" id="MF_00605"/>
    </source>
</evidence>
<dbReference type="NCBIfam" id="NF000648">
    <property type="entry name" value="PRK00026.1"/>
    <property type="match status" value="1"/>
</dbReference>
<dbReference type="FunFam" id="1.10.1270.20:FF:000001">
    <property type="entry name" value="tRNA (guanine-N(1)-)-methyltransferase"/>
    <property type="match status" value="1"/>
</dbReference>
<keyword evidence="10 15" id="KW-0949">S-adenosyl-L-methionine</keyword>
<evidence type="ECO:0000256" key="14">
    <source>
        <dbReference type="ARBA" id="ARBA00047783"/>
    </source>
</evidence>
<dbReference type="Pfam" id="PF01746">
    <property type="entry name" value="tRNA_m1G_MT"/>
    <property type="match status" value="1"/>
</dbReference>
<evidence type="ECO:0000256" key="5">
    <source>
        <dbReference type="ARBA" id="ARBA00012807"/>
    </source>
</evidence>
<evidence type="ECO:0000256" key="1">
    <source>
        <dbReference type="ARBA" id="ARBA00002634"/>
    </source>
</evidence>
<protein>
    <recommendedName>
        <fullName evidence="6 15">tRNA (guanine-N(1)-)-methyltransferase</fullName>
        <ecNumber evidence="5 15">2.1.1.228</ecNumber>
    </recommendedName>
    <alternativeName>
        <fullName evidence="12 15">M1G-methyltransferase</fullName>
    </alternativeName>
    <alternativeName>
        <fullName evidence="13 15">tRNA [GM37] methyltransferase</fullName>
    </alternativeName>
</protein>
<dbReference type="InterPro" id="IPR002649">
    <property type="entry name" value="tRNA_m1G_MeTrfase_TrmD"/>
</dbReference>
<dbReference type="EMBL" id="MEUF01000088">
    <property type="protein sequence ID" value="OGC30690.1"/>
    <property type="molecule type" value="Genomic_DNA"/>
</dbReference>
<evidence type="ECO:0000256" key="3">
    <source>
        <dbReference type="ARBA" id="ARBA00007630"/>
    </source>
</evidence>
<dbReference type="SUPFAM" id="SSF75217">
    <property type="entry name" value="alpha/beta knot"/>
    <property type="match status" value="1"/>
</dbReference>
<dbReference type="EC" id="2.1.1.228" evidence="5 15"/>
<evidence type="ECO:0000313" key="19">
    <source>
        <dbReference type="EMBL" id="OGC30690.1"/>
    </source>
</evidence>
<keyword evidence="11 15" id="KW-0819">tRNA processing</keyword>
<evidence type="ECO:0000256" key="11">
    <source>
        <dbReference type="ARBA" id="ARBA00022694"/>
    </source>
</evidence>
<accession>A0A1F4TDV3</accession>
<evidence type="ECO:0000256" key="13">
    <source>
        <dbReference type="ARBA" id="ARBA00033392"/>
    </source>
</evidence>
<feature type="binding site" evidence="15 16">
    <location>
        <begin position="129"/>
        <end position="134"/>
    </location>
    <ligand>
        <name>S-adenosyl-L-methionine</name>
        <dbReference type="ChEBI" id="CHEBI:59789"/>
    </ligand>
</feature>
<dbReference type="STRING" id="1802583.A2311_01765"/>
<dbReference type="InterPro" id="IPR029026">
    <property type="entry name" value="tRNA_m1G_MTases_N"/>
</dbReference>
<dbReference type="InterPro" id="IPR016009">
    <property type="entry name" value="tRNA_MeTrfase_TRMD/TRM10"/>
</dbReference>
<organism evidence="19 20">
    <name type="scientific">candidate division WOR-1 bacterium RIFOXYB2_FULL_48_7</name>
    <dbReference type="NCBI Taxonomy" id="1802583"/>
    <lineage>
        <taxon>Bacteria</taxon>
        <taxon>Bacillati</taxon>
        <taxon>Saganbacteria</taxon>
    </lineage>
</organism>
<keyword evidence="8 15" id="KW-0489">Methyltransferase</keyword>
<dbReference type="GO" id="GO:0052906">
    <property type="term" value="F:tRNA (guanine(37)-N1)-methyltransferase activity"/>
    <property type="evidence" value="ECO:0007669"/>
    <property type="project" value="UniProtKB-UniRule"/>
</dbReference>
<feature type="domain" description="tRNA methyltransferase TRMD/TRM10-type" evidence="18">
    <location>
        <begin position="1"/>
        <end position="221"/>
    </location>
</feature>
<dbReference type="PANTHER" id="PTHR46417">
    <property type="entry name" value="TRNA (GUANINE-N(1)-)-METHYLTRANSFERASE"/>
    <property type="match status" value="1"/>
</dbReference>
<evidence type="ECO:0000256" key="9">
    <source>
        <dbReference type="ARBA" id="ARBA00022679"/>
    </source>
</evidence>
<dbReference type="GO" id="GO:0005829">
    <property type="term" value="C:cytosol"/>
    <property type="evidence" value="ECO:0007669"/>
    <property type="project" value="TreeGrafter"/>
</dbReference>
<dbReference type="FunFam" id="3.40.1280.10:FF:000001">
    <property type="entry name" value="tRNA (guanine-N(1)-)-methyltransferase"/>
    <property type="match status" value="1"/>
</dbReference>